<evidence type="ECO:0000313" key="1">
    <source>
        <dbReference type="EMBL" id="MBT2988561.1"/>
    </source>
</evidence>
<proteinExistence type="predicted"/>
<comment type="caution">
    <text evidence="1">The sequence shown here is derived from an EMBL/GenBank/DDBJ whole genome shotgun (WGS) entry which is preliminary data.</text>
</comment>
<accession>A0A944QUH3</accession>
<dbReference type="AlphaFoldDB" id="A0A944QUH3"/>
<dbReference type="Proteomes" id="UP000770889">
    <property type="component" value="Unassembled WGS sequence"/>
</dbReference>
<name>A0A944QUH3_9GAMM</name>
<reference evidence="1 2" key="1">
    <citation type="submission" date="2021-05" db="EMBL/GenBank/DDBJ databases">
        <title>Genetic and Functional Diversity in Clade A Lucinid endosymbionts from the Bahamas.</title>
        <authorList>
            <person name="Giani N.M."/>
            <person name="Engel A.S."/>
            <person name="Campbell B.J."/>
        </authorList>
    </citation>
    <scope>NUCLEOTIDE SEQUENCE [LARGE SCALE GENOMIC DNA]</scope>
    <source>
        <strain evidence="1">LUC16012Gg_MoonRockCtena</strain>
    </source>
</reference>
<organism evidence="1 2">
    <name type="scientific">Candidatus Thiodiazotropha taylori</name>
    <dbReference type="NCBI Taxonomy" id="2792791"/>
    <lineage>
        <taxon>Bacteria</taxon>
        <taxon>Pseudomonadati</taxon>
        <taxon>Pseudomonadota</taxon>
        <taxon>Gammaproteobacteria</taxon>
        <taxon>Chromatiales</taxon>
        <taxon>Sedimenticolaceae</taxon>
        <taxon>Candidatus Thiodiazotropha</taxon>
    </lineage>
</organism>
<protein>
    <submittedName>
        <fullName evidence="1">Uncharacterized protein</fullName>
    </submittedName>
</protein>
<gene>
    <name evidence="1" type="ORF">KME65_06310</name>
</gene>
<dbReference type="EMBL" id="JAHHGM010000004">
    <property type="protein sequence ID" value="MBT2988561.1"/>
    <property type="molecule type" value="Genomic_DNA"/>
</dbReference>
<evidence type="ECO:0000313" key="2">
    <source>
        <dbReference type="Proteomes" id="UP000770889"/>
    </source>
</evidence>
<sequence length="454" mass="50386">MSKIMNTGRKAMQSLLVLCVILFGIVSTLGSLHNDDDDDDFTLIDTDTDTGDGGLTANLSFSFNRGLPLYLSYKDGDSGSWQNVNVTEPSVGLNISDPSGFFSLLAVCDYRSVRRAYLFRTSLSRYKTDFLLCDDTDGSSTYNLNGTIGYPGDNFTAQLSFTNAFRDNWYTLASGVGLNTAYSVDIELDDDEPTTVDLYYQVFTFGQFHLDIARAVDLATNPTINYTPVASDVGETVSPDVSSYVGLPDYKGFRNKLDLFGTKVQFVEEDTSANPSFLKLPASKRQSDDIYFTSVERENVVTGGTQVSKLIKLRNNPDNSLAFDEVPNYLPTLSFSSSVTDMIRVDYDAAYDNGVAGMDDAWRRLTLSNTAITWHVYHSSDRFDSSIGIPNEATDFSGWSVDWNMVSTDLSRLTHYATTSDKITELTDYLASEKQADASQDGLDMLQVSWRWSF</sequence>